<evidence type="ECO:0000259" key="2">
    <source>
        <dbReference type="Pfam" id="PF20454"/>
    </source>
</evidence>
<comment type="caution">
    <text evidence="3">The sequence shown here is derived from an EMBL/GenBank/DDBJ whole genome shotgun (WGS) entry which is preliminary data.</text>
</comment>
<accession>A0A414Q2Z3</accession>
<dbReference type="AlphaFoldDB" id="A0A414Q2Z3"/>
<dbReference type="Proteomes" id="UP000284676">
    <property type="component" value="Unassembled WGS sequence"/>
</dbReference>
<protein>
    <submittedName>
        <fullName evidence="3">Phage terminase large subunit family protein</fullName>
    </submittedName>
</protein>
<dbReference type="PANTHER" id="PTHR34413:SF2">
    <property type="entry name" value="PROPHAGE TAIL FIBER ASSEMBLY PROTEIN HOMOLOG TFAE-RELATED"/>
    <property type="match status" value="1"/>
</dbReference>
<dbReference type="RefSeq" id="WP_118233908.1">
    <property type="nucleotide sequence ID" value="NZ_QRHL01000001.1"/>
</dbReference>
<dbReference type="InterPro" id="IPR027417">
    <property type="entry name" value="P-loop_NTPase"/>
</dbReference>
<sequence length="592" mass="67590">MEQRTVSFFEDLLKVLKPAPNLTIGEWADKYRILSQEGAAEAGKWRTDRTPYMVEIYNCLTDSHTESVTIKSSSQIGKTEMLLNILGRYMHLDPCSILFVQPTVDDAKSFSKERVEPMIRDTKVLKTLIKQANKKGEGTVQGKMFPGGYVRFVGANSPSGLASRPIRITLLDEVDRFPQSAGDEGDPVKLAERRTATFFNRKMLRVSTPTDDTTSKIQKLYLEGSQEEWCLQCKHCGEYQPLKWEDIRDDEGVVKLECRHCGVLGTEEEWKRENQKSGIWIAKFPKEKKNRSFHLNALASPWATWKEIYEEYLQVKDDEMRMRTFTNTVLGETFVLHLEEQLDYEALFERREDYGAELHDNILFLTAGVDVQDNRLELLVVGWGYGFESYVVQYRDFPGSPGQEDVWIQLDNYLKRTFSFKDKNKRPLPIACCLIDSGGHHTGNVYKYVFGKSKRNIFAIKGLGTNGVNILNGFRKTTKKGVPSINLLSLGVNALKDLVYARLTILEGPGTCHFPKDSLKGCGIDFFKGLTAEVKVKVRTSKGEKIEWQVLPGRRNEPLDLMNYATAAIELLGIDLNRNRFNNKRDKKGEER</sequence>
<evidence type="ECO:0000259" key="1">
    <source>
        <dbReference type="Pfam" id="PF05876"/>
    </source>
</evidence>
<dbReference type="EMBL" id="QRHL01000001">
    <property type="protein sequence ID" value="RHF75042.1"/>
    <property type="molecule type" value="Genomic_DNA"/>
</dbReference>
<proteinExistence type="inferred from homology"/>
<gene>
    <name evidence="3" type="ORF">DW663_01225</name>
</gene>
<dbReference type="PANTHER" id="PTHR34413">
    <property type="entry name" value="PROPHAGE TAIL FIBER ASSEMBLY PROTEIN HOMOLOG TFAE-RELATED-RELATED"/>
    <property type="match status" value="1"/>
</dbReference>
<dbReference type="HAMAP" id="MF_04144">
    <property type="entry name" value="TERL_LAMBDA"/>
    <property type="match status" value="1"/>
</dbReference>
<dbReference type="GO" id="GO:0004519">
    <property type="term" value="F:endonuclease activity"/>
    <property type="evidence" value="ECO:0007669"/>
    <property type="project" value="InterPro"/>
</dbReference>
<dbReference type="InterPro" id="IPR046454">
    <property type="entry name" value="GpA_endonuclease"/>
</dbReference>
<dbReference type="Gene3D" id="3.40.50.300">
    <property type="entry name" value="P-loop containing nucleotide triphosphate hydrolases"/>
    <property type="match status" value="1"/>
</dbReference>
<organism evidence="3 4">
    <name type="scientific">Fusobacterium mortiferum</name>
    <dbReference type="NCBI Taxonomy" id="850"/>
    <lineage>
        <taxon>Bacteria</taxon>
        <taxon>Fusobacteriati</taxon>
        <taxon>Fusobacteriota</taxon>
        <taxon>Fusobacteriia</taxon>
        <taxon>Fusobacteriales</taxon>
        <taxon>Fusobacteriaceae</taxon>
        <taxon>Fusobacterium</taxon>
    </lineage>
</organism>
<feature type="domain" description="Phage terminase large subunit GpA ATPase" evidence="1">
    <location>
        <begin position="40"/>
        <end position="280"/>
    </location>
</feature>
<feature type="domain" description="Terminase large subunit GpA endonuclease" evidence="2">
    <location>
        <begin position="291"/>
        <end position="575"/>
    </location>
</feature>
<evidence type="ECO:0000313" key="3">
    <source>
        <dbReference type="EMBL" id="RHF75042.1"/>
    </source>
</evidence>
<evidence type="ECO:0000313" key="4">
    <source>
        <dbReference type="Proteomes" id="UP000284676"/>
    </source>
</evidence>
<dbReference type="Pfam" id="PF05876">
    <property type="entry name" value="GpA_ATPase"/>
    <property type="match status" value="1"/>
</dbReference>
<dbReference type="InterPro" id="IPR051220">
    <property type="entry name" value="TFA_Chaperone"/>
</dbReference>
<dbReference type="Pfam" id="PF20454">
    <property type="entry name" value="GpA_nuclease"/>
    <property type="match status" value="1"/>
</dbReference>
<dbReference type="InterPro" id="IPR008866">
    <property type="entry name" value="Phage_lambda_GpA-like"/>
</dbReference>
<reference evidence="3 4" key="1">
    <citation type="submission" date="2018-08" db="EMBL/GenBank/DDBJ databases">
        <title>A genome reference for cultivated species of the human gut microbiota.</title>
        <authorList>
            <person name="Zou Y."/>
            <person name="Xue W."/>
            <person name="Luo G."/>
        </authorList>
    </citation>
    <scope>NUCLEOTIDE SEQUENCE [LARGE SCALE GENOMIC DNA]</scope>
    <source>
        <strain evidence="3 4">AM25-1</strain>
    </source>
</reference>
<dbReference type="InterPro" id="IPR046453">
    <property type="entry name" value="GpA_ATPase"/>
</dbReference>
<dbReference type="GO" id="GO:0005524">
    <property type="term" value="F:ATP binding"/>
    <property type="evidence" value="ECO:0007669"/>
    <property type="project" value="InterPro"/>
</dbReference>
<name>A0A414Q2Z3_FUSMR</name>
<dbReference type="GO" id="GO:0016887">
    <property type="term" value="F:ATP hydrolysis activity"/>
    <property type="evidence" value="ECO:0007669"/>
    <property type="project" value="InterPro"/>
</dbReference>